<feature type="domain" description="DUF11" evidence="3">
    <location>
        <begin position="491"/>
        <end position="598"/>
    </location>
</feature>
<feature type="compositionally biased region" description="Low complexity" evidence="1">
    <location>
        <begin position="66"/>
        <end position="94"/>
    </location>
</feature>
<protein>
    <recommendedName>
        <fullName evidence="3">DUF11 domain-containing protein</fullName>
    </recommendedName>
</protein>
<feature type="region of interest" description="Disordered" evidence="1">
    <location>
        <begin position="66"/>
        <end position="104"/>
    </location>
</feature>
<organism evidence="4 5">
    <name type="scientific">Candidatus Giovannonibacteria bacterium RIFCSPHIGHO2_02_43_16</name>
    <dbReference type="NCBI Taxonomy" id="1798331"/>
    <lineage>
        <taxon>Bacteria</taxon>
        <taxon>Candidatus Giovannoniibacteriota</taxon>
    </lineage>
</organism>
<dbReference type="STRING" id="1798331.A2W57_03685"/>
<gene>
    <name evidence="4" type="ORF">A2W57_03685</name>
</gene>
<dbReference type="AlphaFoldDB" id="A0A1F5WFG5"/>
<dbReference type="InterPro" id="IPR047589">
    <property type="entry name" value="DUF11_rpt"/>
</dbReference>
<accession>A0A1F5WFG5</accession>
<dbReference type="Proteomes" id="UP000178276">
    <property type="component" value="Unassembled WGS sequence"/>
</dbReference>
<evidence type="ECO:0000256" key="1">
    <source>
        <dbReference type="SAM" id="MobiDB-lite"/>
    </source>
</evidence>
<dbReference type="Pfam" id="PF01345">
    <property type="entry name" value="DUF11"/>
    <property type="match status" value="1"/>
</dbReference>
<keyword evidence="2" id="KW-1133">Transmembrane helix</keyword>
<comment type="caution">
    <text evidence="4">The sequence shown here is derived from an EMBL/GenBank/DDBJ whole genome shotgun (WGS) entry which is preliminary data.</text>
</comment>
<evidence type="ECO:0000313" key="5">
    <source>
        <dbReference type="Proteomes" id="UP000178276"/>
    </source>
</evidence>
<dbReference type="EMBL" id="MFHJ01000005">
    <property type="protein sequence ID" value="OGF74366.1"/>
    <property type="molecule type" value="Genomic_DNA"/>
</dbReference>
<proteinExistence type="predicted"/>
<dbReference type="InterPro" id="IPR001434">
    <property type="entry name" value="OmcB-like_DUF11"/>
</dbReference>
<dbReference type="NCBIfam" id="TIGR01451">
    <property type="entry name" value="B_ant_repeat"/>
    <property type="match status" value="1"/>
</dbReference>
<name>A0A1F5WFG5_9BACT</name>
<sequence>MSSKIKIINFSKTFSGGYSSGLSFGKKIAFLALVLGVLFLNAAFAQIEETVIATGDAQSDVTVENTVNTSETSVGNLEAEPPSGGSASSEEAAPTSERVGVENNNTAEIATEATSTAATGENSADNNSGSAVIATGDANASANIINIVNSTFTGSDGFIAFLNIFSSLFGDLDFRNSLFLNSTCPDCDIFSGDLSVNNQNTASIHNDAVVRAQTGGNSASGNAGAGVIATGDANAAANVFNVVNTNVVGSNYLLLVMNNFGSWNGDLVLPSKYLFPNCCSGAGSVSVNNNSDASIENNISGEAETGGNEANGNANGLVVTGNANAVANTLNQVNTNIFGSDSVMIAFRFFGDWTGNVFSAPEGFSWIESDGGLVLMGDSSAGGFGGPSASSGSSSAGNSTDINNSNLAGIRNNVRVLALTGDNRASGNGVGGIITTGNANSAANVVNIVNTNIFGRNWILALVNVFGNWNGNIAFGRPDLWVGESVSEIPKEAVPGDRITYTLTVLNNGDTDATNILLHDDFDERHLNPVSLNGGNRTDHGAEWNLGTLKPGEARVISYEVEIKDNLPAGATFLANTATAGSFEEDARSEDNTERTTILINRKRELNFSASALPDFKISKINGATSGRAKAGESVGYKIILKNDGGGLGYESKVADKLYYATGTEPVDAREWPLDTVLDGELITITYTLQISPNAKPGIYKNVAKFSAKDELGVDRYLVSAENFLEIFPAEPLEDPELVEGLPYELPAEESASQEPVSVEREIAEAASLISDYIANPNEKKTEDAQFAEEPPRTPVFKNLLALAFLNFKWIWQWLATTAAGVLAALFLKFYG</sequence>
<evidence type="ECO:0000259" key="3">
    <source>
        <dbReference type="Pfam" id="PF01345"/>
    </source>
</evidence>
<evidence type="ECO:0000256" key="2">
    <source>
        <dbReference type="SAM" id="Phobius"/>
    </source>
</evidence>
<reference evidence="4 5" key="1">
    <citation type="journal article" date="2016" name="Nat. Commun.">
        <title>Thousands of microbial genomes shed light on interconnected biogeochemical processes in an aquifer system.</title>
        <authorList>
            <person name="Anantharaman K."/>
            <person name="Brown C.T."/>
            <person name="Hug L.A."/>
            <person name="Sharon I."/>
            <person name="Castelle C.J."/>
            <person name="Probst A.J."/>
            <person name="Thomas B.C."/>
            <person name="Singh A."/>
            <person name="Wilkins M.J."/>
            <person name="Karaoz U."/>
            <person name="Brodie E.L."/>
            <person name="Williams K.H."/>
            <person name="Hubbard S.S."/>
            <person name="Banfield J.F."/>
        </authorList>
    </citation>
    <scope>NUCLEOTIDE SEQUENCE [LARGE SCALE GENOMIC DNA]</scope>
</reference>
<evidence type="ECO:0000313" key="4">
    <source>
        <dbReference type="EMBL" id="OGF74366.1"/>
    </source>
</evidence>
<feature type="transmembrane region" description="Helical" evidence="2">
    <location>
        <begin position="810"/>
        <end position="831"/>
    </location>
</feature>
<keyword evidence="2" id="KW-0472">Membrane</keyword>
<keyword evidence="2" id="KW-0812">Transmembrane</keyword>